<sequence>MKKIDQLCAFNAQSGHCCVSQNDVQNTSLAAWIRQQRVSYKENTLISNHTQKLNSIGFIWDLCGHSWNEKFDQLCAFKAQSGHCCVSQNDVQNTSLAAWIKQQRVSYKENTLISKFHRLHMGST</sequence>
<proteinExistence type="predicted"/>
<dbReference type="Gene3D" id="6.10.140.530">
    <property type="match status" value="2"/>
</dbReference>
<dbReference type="EMBL" id="HBNS01028744">
    <property type="protein sequence ID" value="CAE4621879.1"/>
    <property type="molecule type" value="Transcribed_RNA"/>
</dbReference>
<dbReference type="Pfam" id="PF03457">
    <property type="entry name" value="HA"/>
    <property type="match status" value="2"/>
</dbReference>
<dbReference type="PANTHER" id="PTHR33418">
    <property type="entry name" value="HELICASE-ASSOCIATED"/>
    <property type="match status" value="1"/>
</dbReference>
<evidence type="ECO:0000313" key="2">
    <source>
        <dbReference type="EMBL" id="CAE4621879.1"/>
    </source>
</evidence>
<gene>
    <name evidence="2" type="ORF">DBRI00130_LOCUS22590</name>
</gene>
<dbReference type="InterPro" id="IPR005114">
    <property type="entry name" value="Helicase_assoc"/>
</dbReference>
<accession>A0A7S4RRI5</accession>
<name>A0A7S4RRI5_9STRA</name>
<dbReference type="AlphaFoldDB" id="A0A7S4RRI5"/>
<reference evidence="2" key="1">
    <citation type="submission" date="2021-01" db="EMBL/GenBank/DDBJ databases">
        <authorList>
            <person name="Corre E."/>
            <person name="Pelletier E."/>
            <person name="Niang G."/>
            <person name="Scheremetjew M."/>
            <person name="Finn R."/>
            <person name="Kale V."/>
            <person name="Holt S."/>
            <person name="Cochrane G."/>
            <person name="Meng A."/>
            <person name="Brown T."/>
            <person name="Cohen L."/>
        </authorList>
    </citation>
    <scope>NUCLEOTIDE SEQUENCE</scope>
    <source>
        <strain evidence="2">GSO104</strain>
    </source>
</reference>
<dbReference type="PANTHER" id="PTHR33418:SF1">
    <property type="entry name" value="HELICASE-ASSOCIATED DOMAIN-CONTAINING PROTEIN"/>
    <property type="match status" value="1"/>
</dbReference>
<feature type="domain" description="Helicase-associated" evidence="1">
    <location>
        <begin position="66"/>
        <end position="112"/>
    </location>
</feature>
<evidence type="ECO:0000259" key="1">
    <source>
        <dbReference type="Pfam" id="PF03457"/>
    </source>
</evidence>
<feature type="domain" description="Helicase-associated" evidence="1">
    <location>
        <begin position="2"/>
        <end position="58"/>
    </location>
</feature>
<protein>
    <recommendedName>
        <fullName evidence="1">Helicase-associated domain-containing protein</fullName>
    </recommendedName>
</protein>
<organism evidence="2">
    <name type="scientific">Ditylum brightwellii</name>
    <dbReference type="NCBI Taxonomy" id="49249"/>
    <lineage>
        <taxon>Eukaryota</taxon>
        <taxon>Sar</taxon>
        <taxon>Stramenopiles</taxon>
        <taxon>Ochrophyta</taxon>
        <taxon>Bacillariophyta</taxon>
        <taxon>Mediophyceae</taxon>
        <taxon>Lithodesmiophycidae</taxon>
        <taxon>Lithodesmiales</taxon>
        <taxon>Lithodesmiaceae</taxon>
        <taxon>Ditylum</taxon>
    </lineage>
</organism>